<sequence length="492" mass="52544">MYMYIRASYTELCLYDQSRRYPARSGGLRRAPHVSNRIVATRIALGPPSELKYPTCGGGLRPPPTVQYPARGGGLCPLPASALVKGRPPFRRKRTAIQPSGAASGGCGTEPVKCRDTSGGCGAEPVNCVEAGAASMRPKAARSIKHGRSPCGGGRVPAQGMQEGLRLVDSNFRPLSVTPFRPSVSLLRSVTVDAHPARFARRVPQPPYLADPAFTAVRTARRSSSPRSTSSFVIEALASHPAACRDRDEVPLPRLLFAPLSPLFKWSSFSTRTLARRIPAIVNPAFTFEASASPVAASAPPDSATTASALDDSSSPCTVASASASPLTASAPPDSTAHQVQISGIPPDSATTASALHDSSSPRPVCFSFQIVYVFLISFPRQRRMLLGDATTSGVDANVVWLPRRKVYDGLLLDAGGTLLQLARAVEETYASIAKKYGIDVGGNKIKQGFKRAFAAPWPEKLRYQLYIHSYNQQDFLISDGHGTAPNKEMLS</sequence>
<name>A0ABR2MKU5_9ASPA</name>
<dbReference type="PANTHER" id="PTHR46649:SF5">
    <property type="entry name" value="F14L17.7 PROTEIN"/>
    <property type="match status" value="1"/>
</dbReference>
<dbReference type="PANTHER" id="PTHR46649">
    <property type="match status" value="1"/>
</dbReference>
<evidence type="ECO:0000256" key="1">
    <source>
        <dbReference type="SAM" id="MobiDB-lite"/>
    </source>
</evidence>
<dbReference type="InterPro" id="IPR044924">
    <property type="entry name" value="HAD-SF_hydro_IA_REG-2-like_cap"/>
</dbReference>
<dbReference type="Gene3D" id="3.40.50.1000">
    <property type="entry name" value="HAD superfamily/HAD-like"/>
    <property type="match status" value="1"/>
</dbReference>
<feature type="region of interest" description="Disordered" evidence="1">
    <location>
        <begin position="295"/>
        <end position="314"/>
    </location>
</feature>
<dbReference type="EMBL" id="JBBWWR010000006">
    <property type="protein sequence ID" value="KAK8964787.1"/>
    <property type="molecule type" value="Genomic_DNA"/>
</dbReference>
<feature type="compositionally biased region" description="Polar residues" evidence="1">
    <location>
        <begin position="349"/>
        <end position="361"/>
    </location>
</feature>
<proteinExistence type="predicted"/>
<comment type="caution">
    <text evidence="2">The sequence shown here is derived from an EMBL/GenBank/DDBJ whole genome shotgun (WGS) entry which is preliminary data.</text>
</comment>
<keyword evidence="3" id="KW-1185">Reference proteome</keyword>
<evidence type="ECO:0000313" key="2">
    <source>
        <dbReference type="EMBL" id="KAK8964787.1"/>
    </source>
</evidence>
<gene>
    <name evidence="2" type="ORF">KSP40_PGU015442</name>
</gene>
<feature type="region of interest" description="Disordered" evidence="1">
    <location>
        <begin position="324"/>
        <end position="361"/>
    </location>
</feature>
<protein>
    <submittedName>
        <fullName evidence="2">Uncharacterized protein</fullName>
    </submittedName>
</protein>
<dbReference type="Gene3D" id="1.10.150.720">
    <property type="entry name" value="Haloacid dehalogenase-like hydrolase"/>
    <property type="match status" value="1"/>
</dbReference>
<evidence type="ECO:0000313" key="3">
    <source>
        <dbReference type="Proteomes" id="UP001412067"/>
    </source>
</evidence>
<feature type="compositionally biased region" description="Low complexity" evidence="1">
    <location>
        <begin position="324"/>
        <end position="337"/>
    </location>
</feature>
<reference evidence="2 3" key="1">
    <citation type="journal article" date="2022" name="Nat. Plants">
        <title>Genomes of leafy and leafless Platanthera orchids illuminate the evolution of mycoheterotrophy.</title>
        <authorList>
            <person name="Li M.H."/>
            <person name="Liu K.W."/>
            <person name="Li Z."/>
            <person name="Lu H.C."/>
            <person name="Ye Q.L."/>
            <person name="Zhang D."/>
            <person name="Wang J.Y."/>
            <person name="Li Y.F."/>
            <person name="Zhong Z.M."/>
            <person name="Liu X."/>
            <person name="Yu X."/>
            <person name="Liu D.K."/>
            <person name="Tu X.D."/>
            <person name="Liu B."/>
            <person name="Hao Y."/>
            <person name="Liao X.Y."/>
            <person name="Jiang Y.T."/>
            <person name="Sun W.H."/>
            <person name="Chen J."/>
            <person name="Chen Y.Q."/>
            <person name="Ai Y."/>
            <person name="Zhai J.W."/>
            <person name="Wu S.S."/>
            <person name="Zhou Z."/>
            <person name="Hsiao Y.Y."/>
            <person name="Wu W.L."/>
            <person name="Chen Y.Y."/>
            <person name="Lin Y.F."/>
            <person name="Hsu J.L."/>
            <person name="Li C.Y."/>
            <person name="Wang Z.W."/>
            <person name="Zhao X."/>
            <person name="Zhong W.Y."/>
            <person name="Ma X.K."/>
            <person name="Ma L."/>
            <person name="Huang J."/>
            <person name="Chen G.Z."/>
            <person name="Huang M.Z."/>
            <person name="Huang L."/>
            <person name="Peng D.H."/>
            <person name="Luo Y.B."/>
            <person name="Zou S.Q."/>
            <person name="Chen S.P."/>
            <person name="Lan S."/>
            <person name="Tsai W.C."/>
            <person name="Van de Peer Y."/>
            <person name="Liu Z.J."/>
        </authorList>
    </citation>
    <scope>NUCLEOTIDE SEQUENCE [LARGE SCALE GENOMIC DNA]</scope>
    <source>
        <strain evidence="2">Lor288</strain>
    </source>
</reference>
<organism evidence="2 3">
    <name type="scientific">Platanthera guangdongensis</name>
    <dbReference type="NCBI Taxonomy" id="2320717"/>
    <lineage>
        <taxon>Eukaryota</taxon>
        <taxon>Viridiplantae</taxon>
        <taxon>Streptophyta</taxon>
        <taxon>Embryophyta</taxon>
        <taxon>Tracheophyta</taxon>
        <taxon>Spermatophyta</taxon>
        <taxon>Magnoliopsida</taxon>
        <taxon>Liliopsida</taxon>
        <taxon>Asparagales</taxon>
        <taxon>Orchidaceae</taxon>
        <taxon>Orchidoideae</taxon>
        <taxon>Orchideae</taxon>
        <taxon>Orchidinae</taxon>
        <taxon>Platanthera</taxon>
    </lineage>
</organism>
<dbReference type="InterPro" id="IPR023214">
    <property type="entry name" value="HAD_sf"/>
</dbReference>
<accession>A0ABR2MKU5</accession>
<dbReference type="Proteomes" id="UP001412067">
    <property type="component" value="Unassembled WGS sequence"/>
</dbReference>